<evidence type="ECO:0000313" key="4">
    <source>
        <dbReference type="Proteomes" id="UP001642483"/>
    </source>
</evidence>
<dbReference type="InterPro" id="IPR044541">
    <property type="entry name" value="FAF1_UBA"/>
</dbReference>
<dbReference type="SUPFAM" id="SSF52833">
    <property type="entry name" value="Thioredoxin-like"/>
    <property type="match status" value="1"/>
</dbReference>
<dbReference type="Pfam" id="PF14555">
    <property type="entry name" value="UBA_4"/>
    <property type="match status" value="1"/>
</dbReference>
<dbReference type="InterPro" id="IPR006577">
    <property type="entry name" value="UAS"/>
</dbReference>
<evidence type="ECO:0000259" key="2">
    <source>
        <dbReference type="PROSITE" id="PS50033"/>
    </source>
</evidence>
<evidence type="ECO:0000256" key="1">
    <source>
        <dbReference type="SAM" id="MobiDB-lite"/>
    </source>
</evidence>
<dbReference type="InterPro" id="IPR050730">
    <property type="entry name" value="UBX_domain-protein"/>
</dbReference>
<dbReference type="PANTHER" id="PTHR23322">
    <property type="entry name" value="FAS-ASSOCIATED PROTEIN"/>
    <property type="match status" value="1"/>
</dbReference>
<feature type="domain" description="UBX" evidence="2">
    <location>
        <begin position="558"/>
        <end position="635"/>
    </location>
</feature>
<organism evidence="3 4">
    <name type="scientific">Clavelina lepadiformis</name>
    <name type="common">Light-bulb sea squirt</name>
    <name type="synonym">Ascidia lepadiformis</name>
    <dbReference type="NCBI Taxonomy" id="159417"/>
    <lineage>
        <taxon>Eukaryota</taxon>
        <taxon>Metazoa</taxon>
        <taxon>Chordata</taxon>
        <taxon>Tunicata</taxon>
        <taxon>Ascidiacea</taxon>
        <taxon>Aplousobranchia</taxon>
        <taxon>Clavelinidae</taxon>
        <taxon>Clavelina</taxon>
    </lineage>
</organism>
<dbReference type="CDD" id="cd14413">
    <property type="entry name" value="UBA_FAF1"/>
    <property type="match status" value="1"/>
</dbReference>
<keyword evidence="4" id="KW-1185">Reference proteome</keyword>
<sequence length="643" mass="71299">MDKNEILANFQACTGIDDIGQCLVILEEYEWNLQKAVSASLAQGSNGGAVANGRLQERGQASAPIMLTFSCKLGGIAKNITLDDSSTIGDLKEIASIELGIPLSETKFEDWPEECSVSDPPNNAVLSSLNLPHFVSLHVKAQTSVPGITVGLDAPDAADFAVSCSALKWSSEVENLTKMFELQITNKDNNHVQVLSCEGSKTVLELRQEIIGLFDIPYRKQEWNGFPGTNPPDDDQTMASLNLCQPVHKLIVSTTDISLPQPSSPTDSKPTSSLSKYTSDDSSVDGDEPMDVDDDDDIFNNKHFSTKSRSDLMPEQVDDVGGALLQFQSEFSARYGAGPNFVASPLQTAVQAAFGPDARKRKLLAVYIHHDKSIQSNVFCSQLLSRESIISYLNEHYICWPWDVTSNSNRERFLQECKQYMGSGITDTLRKLKKDEFPVLILAQGRGRSCDVTAIIQGNSEVNELMAKLIHAVEAAEEQKQLDIKEEDARKAREGIKLEQEEAYRQSLEADRAKMLVEQEAILKQEEEERQKKKEEDEKHEAAEQLKNQLPAEPKPDCGSPISQVRFRAPDGSTFMRSFLASESLQTLVNFVGSKGFSSNEYRILKPWPKTNLLALDLSASLESHKIFPQETLIIEEKPDFDS</sequence>
<dbReference type="Pfam" id="PF21021">
    <property type="entry name" value="FAF1"/>
    <property type="match status" value="1"/>
</dbReference>
<dbReference type="InterPro" id="IPR036249">
    <property type="entry name" value="Thioredoxin-like_sf"/>
</dbReference>
<dbReference type="SUPFAM" id="SSF54236">
    <property type="entry name" value="Ubiquitin-like"/>
    <property type="match status" value="1"/>
</dbReference>
<feature type="region of interest" description="Disordered" evidence="1">
    <location>
        <begin position="527"/>
        <end position="559"/>
    </location>
</feature>
<dbReference type="Gene3D" id="1.10.8.10">
    <property type="entry name" value="DNA helicase RuvA subunit, C-terminal domain"/>
    <property type="match status" value="1"/>
</dbReference>
<reference evidence="3 4" key="1">
    <citation type="submission" date="2024-02" db="EMBL/GenBank/DDBJ databases">
        <authorList>
            <person name="Daric V."/>
            <person name="Darras S."/>
        </authorList>
    </citation>
    <scope>NUCLEOTIDE SEQUENCE [LARGE SCALE GENOMIC DNA]</scope>
</reference>
<accession>A0ABP0GDH7</accession>
<name>A0ABP0GDH7_CLALP</name>
<evidence type="ECO:0000313" key="3">
    <source>
        <dbReference type="EMBL" id="CAK8689650.1"/>
    </source>
</evidence>
<feature type="compositionally biased region" description="Low complexity" evidence="1">
    <location>
        <begin position="260"/>
        <end position="281"/>
    </location>
</feature>
<dbReference type="InterPro" id="IPR001012">
    <property type="entry name" value="UBX_dom"/>
</dbReference>
<dbReference type="Pfam" id="PF00789">
    <property type="entry name" value="UBX"/>
    <property type="match status" value="1"/>
</dbReference>
<dbReference type="InterPro" id="IPR029071">
    <property type="entry name" value="Ubiquitin-like_domsf"/>
</dbReference>
<dbReference type="InterPro" id="IPR049483">
    <property type="entry name" value="FAF1_2-like_UAS"/>
</dbReference>
<feature type="region of interest" description="Disordered" evidence="1">
    <location>
        <begin position="255"/>
        <end position="297"/>
    </location>
</feature>
<dbReference type="InterPro" id="IPR033043">
    <property type="entry name" value="FAF1-like_UBX"/>
</dbReference>
<gene>
    <name evidence="3" type="ORF">CVLEPA_LOCUS21622</name>
</gene>
<comment type="caution">
    <text evidence="3">The sequence shown here is derived from an EMBL/GenBank/DDBJ whole genome shotgun (WGS) entry which is preliminary data.</text>
</comment>
<dbReference type="EMBL" id="CAWYQH010000108">
    <property type="protein sequence ID" value="CAK8689650.1"/>
    <property type="molecule type" value="Genomic_DNA"/>
</dbReference>
<dbReference type="PROSITE" id="PS50033">
    <property type="entry name" value="UBX"/>
    <property type="match status" value="1"/>
</dbReference>
<feature type="compositionally biased region" description="Acidic residues" evidence="1">
    <location>
        <begin position="282"/>
        <end position="297"/>
    </location>
</feature>
<dbReference type="Gene3D" id="3.40.30.10">
    <property type="entry name" value="Glutaredoxin"/>
    <property type="match status" value="1"/>
</dbReference>
<proteinExistence type="predicted"/>
<dbReference type="Proteomes" id="UP001642483">
    <property type="component" value="Unassembled WGS sequence"/>
</dbReference>
<protein>
    <recommendedName>
        <fullName evidence="2">UBX domain-containing protein</fullName>
    </recommendedName>
</protein>
<dbReference type="PANTHER" id="PTHR23322:SF96">
    <property type="entry name" value="FAS-ASSOCIATED FACTOR 1"/>
    <property type="match status" value="1"/>
</dbReference>
<dbReference type="Gene3D" id="3.10.20.90">
    <property type="entry name" value="Phosphatidylinositol 3-kinase Catalytic Subunit, Chain A, domain 1"/>
    <property type="match status" value="3"/>
</dbReference>
<feature type="compositionally biased region" description="Basic and acidic residues" evidence="1">
    <location>
        <begin position="527"/>
        <end position="544"/>
    </location>
</feature>
<dbReference type="SMART" id="SM00594">
    <property type="entry name" value="UAS"/>
    <property type="match status" value="1"/>
</dbReference>
<dbReference type="SMART" id="SM00166">
    <property type="entry name" value="UBX"/>
    <property type="match status" value="1"/>
</dbReference>
<dbReference type="CDD" id="cd01771">
    <property type="entry name" value="UBX_UBXN3A"/>
    <property type="match status" value="1"/>
</dbReference>